<sequence>MDIAAAGYNYAPYPWKAVYCGDMNLLGDRRPLSYWREIIWGLRSADQESEENYFDTSALPFEGRLRAAVRGMGEKGFRTEI</sequence>
<dbReference type="EMBL" id="VUMI01000009">
    <property type="protein sequence ID" value="MSS88200.1"/>
    <property type="molecule type" value="Genomic_DNA"/>
</dbReference>
<reference evidence="1 2" key="1">
    <citation type="submission" date="2019-08" db="EMBL/GenBank/DDBJ databases">
        <title>In-depth cultivation of the pig gut microbiome towards novel bacterial diversity and tailored functional studies.</title>
        <authorList>
            <person name="Wylensek D."/>
            <person name="Hitch T.C.A."/>
            <person name="Clavel T."/>
        </authorList>
    </citation>
    <scope>NUCLEOTIDE SEQUENCE [LARGE SCALE GENOMIC DNA]</scope>
    <source>
        <strain evidence="1 2">WCA-389-WT-23B</strain>
    </source>
</reference>
<accession>A0A6N7WFJ5</accession>
<comment type="caution">
    <text evidence="1">The sequence shown here is derived from an EMBL/GenBank/DDBJ whole genome shotgun (WGS) entry which is preliminary data.</text>
</comment>
<dbReference type="Proteomes" id="UP000436047">
    <property type="component" value="Unassembled WGS sequence"/>
</dbReference>
<protein>
    <submittedName>
        <fullName evidence="1">Uncharacterized protein</fullName>
    </submittedName>
</protein>
<name>A0A6N7WFJ5_9FIRM</name>
<dbReference type="GeneID" id="86052960"/>
<organism evidence="1 2">
    <name type="scientific">Eisenbergiella porci</name>
    <dbReference type="NCBI Taxonomy" id="2652274"/>
    <lineage>
        <taxon>Bacteria</taxon>
        <taxon>Bacillati</taxon>
        <taxon>Bacillota</taxon>
        <taxon>Clostridia</taxon>
        <taxon>Lachnospirales</taxon>
        <taxon>Lachnospiraceae</taxon>
        <taxon>Eisenbergiella</taxon>
    </lineage>
</organism>
<evidence type="ECO:0000313" key="1">
    <source>
        <dbReference type="EMBL" id="MSS88200.1"/>
    </source>
</evidence>
<gene>
    <name evidence="1" type="ORF">FYJ45_07780</name>
</gene>
<dbReference type="RefSeq" id="WP_154464153.1">
    <property type="nucleotide sequence ID" value="NZ_JAXDZL010000207.1"/>
</dbReference>
<evidence type="ECO:0000313" key="2">
    <source>
        <dbReference type="Proteomes" id="UP000436047"/>
    </source>
</evidence>
<dbReference type="AlphaFoldDB" id="A0A6N7WFJ5"/>
<keyword evidence="2" id="KW-1185">Reference proteome</keyword>
<proteinExistence type="predicted"/>